<dbReference type="GO" id="GO:0051301">
    <property type="term" value="P:cell division"/>
    <property type="evidence" value="ECO:0007669"/>
    <property type="project" value="UniProtKB-UniRule"/>
</dbReference>
<evidence type="ECO:0000256" key="2">
    <source>
        <dbReference type="ARBA" id="ARBA00023125"/>
    </source>
</evidence>
<gene>
    <name evidence="4" type="primary">whiA</name>
    <name evidence="8" type="ORF">SAMN00017405_1641</name>
</gene>
<dbReference type="InterPro" id="IPR027434">
    <property type="entry name" value="Homing_endonucl"/>
</dbReference>
<feature type="domain" description="WhiA LAGLIDADG-like" evidence="7">
    <location>
        <begin position="129"/>
        <end position="219"/>
    </location>
</feature>
<evidence type="ECO:0000256" key="3">
    <source>
        <dbReference type="ARBA" id="ARBA00023306"/>
    </source>
</evidence>
<feature type="domain" description="Sporulation transcription regulator WhiA N-terminal" evidence="6">
    <location>
        <begin position="19"/>
        <end position="106"/>
    </location>
</feature>
<dbReference type="EMBL" id="FWWT01000012">
    <property type="protein sequence ID" value="SMB85451.1"/>
    <property type="molecule type" value="Genomic_DNA"/>
</dbReference>
<dbReference type="Pfam" id="PF02650">
    <property type="entry name" value="HTH_WhiA"/>
    <property type="match status" value="1"/>
</dbReference>
<dbReference type="Pfam" id="PF10298">
    <property type="entry name" value="WhiA_N"/>
    <property type="match status" value="1"/>
</dbReference>
<comment type="function">
    <text evidence="4">Involved in cell division and chromosome segregation.</text>
</comment>
<dbReference type="PANTHER" id="PTHR37307">
    <property type="entry name" value="CELL DIVISION PROTEIN WHIA-RELATED"/>
    <property type="match status" value="1"/>
</dbReference>
<dbReference type="GO" id="GO:0043937">
    <property type="term" value="P:regulation of sporulation"/>
    <property type="evidence" value="ECO:0007669"/>
    <property type="project" value="InterPro"/>
</dbReference>
<protein>
    <recommendedName>
        <fullName evidence="4">Probable cell division protein WhiA</fullName>
    </recommendedName>
</protein>
<dbReference type="Proteomes" id="UP000192731">
    <property type="component" value="Unassembled WGS sequence"/>
</dbReference>
<keyword evidence="2 4" id="KW-0238">DNA-binding</keyword>
<dbReference type="GO" id="GO:0003677">
    <property type="term" value="F:DNA binding"/>
    <property type="evidence" value="ECO:0007669"/>
    <property type="project" value="UniProtKB-UniRule"/>
</dbReference>
<dbReference type="HAMAP" id="MF_01420">
    <property type="entry name" value="HTH_type_WhiA"/>
    <property type="match status" value="1"/>
</dbReference>
<dbReference type="AlphaFoldDB" id="A0A1W1UXG8"/>
<dbReference type="PANTHER" id="PTHR37307:SF1">
    <property type="entry name" value="CELL DIVISION PROTEIN WHIA-RELATED"/>
    <property type="match status" value="1"/>
</dbReference>
<feature type="domain" description="Sporulation regulator WhiA C-terminal" evidence="5">
    <location>
        <begin position="223"/>
        <end position="305"/>
    </location>
</feature>
<keyword evidence="3 4" id="KW-0131">Cell cycle</keyword>
<keyword evidence="9" id="KW-1185">Reference proteome</keyword>
<evidence type="ECO:0000256" key="1">
    <source>
        <dbReference type="ARBA" id="ARBA00022618"/>
    </source>
</evidence>
<dbReference type="NCBIfam" id="TIGR00647">
    <property type="entry name" value="DNA_bind_WhiA"/>
    <property type="match status" value="1"/>
</dbReference>
<dbReference type="OrthoDB" id="401278at2"/>
<dbReference type="RefSeq" id="WP_084052462.1">
    <property type="nucleotide sequence ID" value="NZ_FWWT01000012.1"/>
</dbReference>
<keyword evidence="1 4" id="KW-0132">Cell division</keyword>
<dbReference type="SUPFAM" id="SSF55608">
    <property type="entry name" value="Homing endonucleases"/>
    <property type="match status" value="1"/>
</dbReference>
<dbReference type="Pfam" id="PF14527">
    <property type="entry name" value="LAGLIDADG_WhiA"/>
    <property type="match status" value="1"/>
</dbReference>
<dbReference type="InterPro" id="IPR023054">
    <property type="entry name" value="Sporulation_regulator_WhiA_C"/>
</dbReference>
<organism evidence="8 9">
    <name type="scientific">Desulfonispora thiosulfatigenes DSM 11270</name>
    <dbReference type="NCBI Taxonomy" id="656914"/>
    <lineage>
        <taxon>Bacteria</taxon>
        <taxon>Bacillati</taxon>
        <taxon>Bacillota</taxon>
        <taxon>Clostridia</taxon>
        <taxon>Eubacteriales</taxon>
        <taxon>Peptococcaceae</taxon>
        <taxon>Desulfonispora</taxon>
    </lineage>
</organism>
<evidence type="ECO:0000259" key="5">
    <source>
        <dbReference type="Pfam" id="PF02650"/>
    </source>
</evidence>
<evidence type="ECO:0000259" key="7">
    <source>
        <dbReference type="Pfam" id="PF14527"/>
    </source>
</evidence>
<dbReference type="InterPro" id="IPR018478">
    <property type="entry name" value="Sporu_reg_WhiA_N_dom"/>
</dbReference>
<comment type="similarity">
    <text evidence="4">Belongs to the WhiA family.</text>
</comment>
<evidence type="ECO:0000256" key="4">
    <source>
        <dbReference type="HAMAP-Rule" id="MF_01420"/>
    </source>
</evidence>
<sequence>MSFSAKTKNELARIIDEDNCCNLAELAGLVRMIGTIIINKNNCVGLELTTESAAIARKILKLAKMIFTVETEVRVLRKNRLKKNNIYLVKIPPHHEVAKILDSLGVTKQGILVNPKVCGNITKNQCCQRSYLRGTFLGAGSVSSPENAYHLEIVCTDVIYANSLVELLAAFDLKAKISKRKKFNIVYLKESEQIVTFLNVVGAHVALLDFENIRIQKGLRNRVNRLVNCETANLNKTIDASMRQVENIEFIQRKIGLDKLPNPLRQVAELRMLQPDISLKELGELLEPPIGKSGINHRMRKLEEISEKLRNTY</sequence>
<evidence type="ECO:0000259" key="6">
    <source>
        <dbReference type="Pfam" id="PF10298"/>
    </source>
</evidence>
<dbReference type="Gene3D" id="3.10.28.10">
    <property type="entry name" value="Homing endonucleases"/>
    <property type="match status" value="1"/>
</dbReference>
<dbReference type="InterPro" id="IPR003802">
    <property type="entry name" value="Sporulation_regulator_WhiA"/>
</dbReference>
<name>A0A1W1UXG8_DESTI</name>
<proteinExistence type="inferred from homology"/>
<reference evidence="8 9" key="1">
    <citation type="submission" date="2017-04" db="EMBL/GenBank/DDBJ databases">
        <authorList>
            <person name="Afonso C.L."/>
            <person name="Miller P.J."/>
            <person name="Scott M.A."/>
            <person name="Spackman E."/>
            <person name="Goraichik I."/>
            <person name="Dimitrov K.M."/>
            <person name="Suarez D.L."/>
            <person name="Swayne D.E."/>
        </authorList>
    </citation>
    <scope>NUCLEOTIDE SEQUENCE [LARGE SCALE GENOMIC DNA]</scope>
    <source>
        <strain evidence="8 9">DSM 11270</strain>
    </source>
</reference>
<accession>A0A1W1UXG8</accession>
<dbReference type="STRING" id="656914.SAMN00017405_1641"/>
<evidence type="ECO:0000313" key="8">
    <source>
        <dbReference type="EMBL" id="SMB85451.1"/>
    </source>
</evidence>
<evidence type="ECO:0000313" key="9">
    <source>
        <dbReference type="Proteomes" id="UP000192731"/>
    </source>
</evidence>
<dbReference type="InterPro" id="IPR039518">
    <property type="entry name" value="WhiA_LAGLIDADG_dom"/>
</dbReference>